<keyword evidence="9 10" id="KW-0456">Lyase</keyword>
<dbReference type="GO" id="GO:0005743">
    <property type="term" value="C:mitochondrial inner membrane"/>
    <property type="evidence" value="ECO:0007669"/>
    <property type="project" value="UniProtKB-SubCell"/>
</dbReference>
<keyword evidence="13" id="KW-1185">Reference proteome</keyword>
<dbReference type="PANTHER" id="PTHR12743">
    <property type="entry name" value="CYTOCHROME C1 HEME LYASE"/>
    <property type="match status" value="1"/>
</dbReference>
<dbReference type="RefSeq" id="XP_046058964.1">
    <property type="nucleotide sequence ID" value="XM_046207286.1"/>
</dbReference>
<keyword evidence="5 10" id="KW-0999">Mitochondrion inner membrane</keyword>
<dbReference type="Pfam" id="PF01265">
    <property type="entry name" value="Cyto_heme_lyase"/>
    <property type="match status" value="1"/>
</dbReference>
<evidence type="ECO:0000256" key="10">
    <source>
        <dbReference type="RuleBase" id="RU363130"/>
    </source>
</evidence>
<name>A0A9P8NY12_9ASCO</name>
<dbReference type="PANTHER" id="PTHR12743:SF0">
    <property type="entry name" value="HOLOCYTOCHROME C-TYPE SYNTHASE"/>
    <property type="match status" value="1"/>
</dbReference>
<dbReference type="EMBL" id="JAEUBE010000414">
    <property type="protein sequence ID" value="KAH3661860.1"/>
    <property type="molecule type" value="Genomic_DNA"/>
</dbReference>
<sequence length="288" mass="32307">MSEDQPKCPVDHSTREKWLATAAKAEKAKQTKSTEPARPEQTQSFFSKLFWAPPKTSQIQPSPSTKPAGHPAVPSDSDAVCPVDHDARKTWLTAGKTTFAPEAVEQDKSCSSSDLDKPSPVVEDVDLPEQREISSIPRTGAESNWIYPSQKQFFNAMRRKDWNPEAGDMKTIVPIHNMVNERAWNYILMWERGQGGDKCGGVQLTSFKGDSKKITPRARIRNLISGADLPFDRHDWVVDRCGQRVDYVIDFYSTPPSAEGEPAFFLDVRPKLNTLEGCRMRLFKALGI</sequence>
<reference evidence="12" key="1">
    <citation type="journal article" date="2021" name="Open Biol.">
        <title>Shared evolutionary footprints suggest mitochondrial oxidative damage underlies multiple complex I losses in fungi.</title>
        <authorList>
            <person name="Schikora-Tamarit M.A."/>
            <person name="Marcet-Houben M."/>
            <person name="Nosek J."/>
            <person name="Gabaldon T."/>
        </authorList>
    </citation>
    <scope>NUCLEOTIDE SEQUENCE</scope>
    <source>
        <strain evidence="12">CBS6075</strain>
    </source>
</reference>
<keyword evidence="7 10" id="KW-0496">Mitochondrion</keyword>
<keyword evidence="4 10" id="KW-0479">Metal-binding</keyword>
<evidence type="ECO:0000256" key="7">
    <source>
        <dbReference type="ARBA" id="ARBA00023128"/>
    </source>
</evidence>
<comment type="function">
    <text evidence="10">Lyase that catalyzes the covalent linking of the heme group to the cytochrome C apoprotein to produce the mature functional cytochrome.</text>
</comment>
<protein>
    <recommendedName>
        <fullName evidence="10">Holocytochrome c-type synthase</fullName>
        <ecNumber evidence="10">4.4.1.17</ecNumber>
    </recommendedName>
</protein>
<evidence type="ECO:0000256" key="5">
    <source>
        <dbReference type="ARBA" id="ARBA00022792"/>
    </source>
</evidence>
<keyword evidence="6 10" id="KW-0408">Iron</keyword>
<dbReference type="AlphaFoldDB" id="A0A9P8NY12"/>
<dbReference type="GO" id="GO:0004408">
    <property type="term" value="F:holocytochrome-c synthase activity"/>
    <property type="evidence" value="ECO:0007669"/>
    <property type="project" value="UniProtKB-EC"/>
</dbReference>
<keyword evidence="8 10" id="KW-0472">Membrane</keyword>
<feature type="compositionally biased region" description="Polar residues" evidence="11">
    <location>
        <begin position="55"/>
        <end position="65"/>
    </location>
</feature>
<evidence type="ECO:0000256" key="6">
    <source>
        <dbReference type="ARBA" id="ARBA00023004"/>
    </source>
</evidence>
<dbReference type="GO" id="GO:0046872">
    <property type="term" value="F:metal ion binding"/>
    <property type="evidence" value="ECO:0007669"/>
    <property type="project" value="UniProtKB-KW"/>
</dbReference>
<dbReference type="Proteomes" id="UP000769157">
    <property type="component" value="Unassembled WGS sequence"/>
</dbReference>
<comment type="similarity">
    <text evidence="2 10">Belongs to the cytochrome c-type heme lyase family.</text>
</comment>
<dbReference type="InterPro" id="IPR000511">
    <property type="entry name" value="Holocyt_c/c1_synthase"/>
</dbReference>
<dbReference type="EC" id="4.4.1.17" evidence="10"/>
<gene>
    <name evidence="12" type="ORF">OGAPHI_006039</name>
</gene>
<proteinExistence type="inferred from homology"/>
<dbReference type="PROSITE" id="PS00821">
    <property type="entry name" value="CYTO_HEME_LYASE_1"/>
    <property type="match status" value="1"/>
</dbReference>
<dbReference type="PROSITE" id="PS00822">
    <property type="entry name" value="CYTO_HEME_LYASE_2"/>
    <property type="match status" value="1"/>
</dbReference>
<evidence type="ECO:0000256" key="3">
    <source>
        <dbReference type="ARBA" id="ARBA00022617"/>
    </source>
</evidence>
<reference evidence="12" key="2">
    <citation type="submission" date="2021-01" db="EMBL/GenBank/DDBJ databases">
        <authorList>
            <person name="Schikora-Tamarit M.A."/>
        </authorList>
    </citation>
    <scope>NUCLEOTIDE SEQUENCE</scope>
    <source>
        <strain evidence="12">CBS6075</strain>
    </source>
</reference>
<accession>A0A9P8NY12</accession>
<evidence type="ECO:0000256" key="8">
    <source>
        <dbReference type="ARBA" id="ARBA00023136"/>
    </source>
</evidence>
<dbReference type="GeneID" id="70238003"/>
<evidence type="ECO:0000256" key="2">
    <source>
        <dbReference type="ARBA" id="ARBA00007255"/>
    </source>
</evidence>
<organism evidence="12 13">
    <name type="scientific">Ogataea philodendri</name>
    <dbReference type="NCBI Taxonomy" id="1378263"/>
    <lineage>
        <taxon>Eukaryota</taxon>
        <taxon>Fungi</taxon>
        <taxon>Dikarya</taxon>
        <taxon>Ascomycota</taxon>
        <taxon>Saccharomycotina</taxon>
        <taxon>Pichiomycetes</taxon>
        <taxon>Pichiales</taxon>
        <taxon>Pichiaceae</taxon>
        <taxon>Ogataea</taxon>
    </lineage>
</organism>
<evidence type="ECO:0000256" key="4">
    <source>
        <dbReference type="ARBA" id="ARBA00022723"/>
    </source>
</evidence>
<evidence type="ECO:0000256" key="9">
    <source>
        <dbReference type="ARBA" id="ARBA00023239"/>
    </source>
</evidence>
<comment type="catalytic activity">
    <reaction evidence="10">
        <text>holo-[cytochrome c] = apo-[cytochrome c] + heme b</text>
        <dbReference type="Rhea" id="RHEA:22648"/>
        <dbReference type="Rhea" id="RHEA-COMP:10725"/>
        <dbReference type="Rhea" id="RHEA-COMP:10726"/>
        <dbReference type="ChEBI" id="CHEBI:29950"/>
        <dbReference type="ChEBI" id="CHEBI:60344"/>
        <dbReference type="ChEBI" id="CHEBI:83739"/>
        <dbReference type="EC" id="4.4.1.17"/>
    </reaction>
</comment>
<dbReference type="OrthoDB" id="4243at2759"/>
<evidence type="ECO:0000313" key="13">
    <source>
        <dbReference type="Proteomes" id="UP000769157"/>
    </source>
</evidence>
<comment type="subcellular location">
    <subcellularLocation>
        <location evidence="1 10">Mitochondrion inner membrane</location>
    </subcellularLocation>
</comment>
<feature type="compositionally biased region" description="Basic and acidic residues" evidence="11">
    <location>
        <begin position="1"/>
        <end position="29"/>
    </location>
</feature>
<feature type="region of interest" description="Disordered" evidence="11">
    <location>
        <begin position="1"/>
        <end position="79"/>
    </location>
</feature>
<feature type="region of interest" description="Disordered" evidence="11">
    <location>
        <begin position="103"/>
        <end position="122"/>
    </location>
</feature>
<evidence type="ECO:0000256" key="11">
    <source>
        <dbReference type="SAM" id="MobiDB-lite"/>
    </source>
</evidence>
<evidence type="ECO:0000256" key="1">
    <source>
        <dbReference type="ARBA" id="ARBA00004273"/>
    </source>
</evidence>
<keyword evidence="3 10" id="KW-0349">Heme</keyword>
<comment type="caution">
    <text evidence="12">The sequence shown here is derived from an EMBL/GenBank/DDBJ whole genome shotgun (WGS) entry which is preliminary data.</text>
</comment>
<evidence type="ECO:0000313" key="12">
    <source>
        <dbReference type="EMBL" id="KAH3661860.1"/>
    </source>
</evidence>